<comment type="caution">
    <text evidence="1">The sequence shown here is derived from an EMBL/GenBank/DDBJ whole genome shotgun (WGS) entry which is preliminary data.</text>
</comment>
<dbReference type="EMBL" id="JASPKY010000087">
    <property type="protein sequence ID" value="KAK9738408.1"/>
    <property type="molecule type" value="Genomic_DNA"/>
</dbReference>
<evidence type="ECO:0000313" key="2">
    <source>
        <dbReference type="Proteomes" id="UP001458880"/>
    </source>
</evidence>
<evidence type="ECO:0000313" key="1">
    <source>
        <dbReference type="EMBL" id="KAK9738408.1"/>
    </source>
</evidence>
<accession>A0AAW1LWG8</accession>
<proteinExistence type="predicted"/>
<reference evidence="1 2" key="1">
    <citation type="journal article" date="2024" name="BMC Genomics">
        <title>De novo assembly and annotation of Popillia japonica's genome with initial clues to its potential as an invasive pest.</title>
        <authorList>
            <person name="Cucini C."/>
            <person name="Boschi S."/>
            <person name="Funari R."/>
            <person name="Cardaioli E."/>
            <person name="Iannotti N."/>
            <person name="Marturano G."/>
            <person name="Paoli F."/>
            <person name="Bruttini M."/>
            <person name="Carapelli A."/>
            <person name="Frati F."/>
            <person name="Nardi F."/>
        </authorList>
    </citation>
    <scope>NUCLEOTIDE SEQUENCE [LARGE SCALE GENOMIC DNA]</scope>
    <source>
        <strain evidence="1">DMR45628</strain>
    </source>
</reference>
<protein>
    <submittedName>
        <fullName evidence="1">Uncharacterized protein</fullName>
    </submittedName>
</protein>
<gene>
    <name evidence="1" type="ORF">QE152_g9875</name>
</gene>
<dbReference type="Proteomes" id="UP001458880">
    <property type="component" value="Unassembled WGS sequence"/>
</dbReference>
<dbReference type="AlphaFoldDB" id="A0AAW1LWG8"/>
<keyword evidence="2" id="KW-1185">Reference proteome</keyword>
<sequence>MAGLVRMAVNKYVTVVDGLSDPRTTDWPLMSSPIPTIIMVLTYLSDHRLASNEQPNTNHNNGTDVLIRSPTVRTLANGESETFQVEKRPNFL</sequence>
<name>A0AAW1LWG8_POPJA</name>
<organism evidence="1 2">
    <name type="scientific">Popillia japonica</name>
    <name type="common">Japanese beetle</name>
    <dbReference type="NCBI Taxonomy" id="7064"/>
    <lineage>
        <taxon>Eukaryota</taxon>
        <taxon>Metazoa</taxon>
        <taxon>Ecdysozoa</taxon>
        <taxon>Arthropoda</taxon>
        <taxon>Hexapoda</taxon>
        <taxon>Insecta</taxon>
        <taxon>Pterygota</taxon>
        <taxon>Neoptera</taxon>
        <taxon>Endopterygota</taxon>
        <taxon>Coleoptera</taxon>
        <taxon>Polyphaga</taxon>
        <taxon>Scarabaeiformia</taxon>
        <taxon>Scarabaeidae</taxon>
        <taxon>Rutelinae</taxon>
        <taxon>Popillia</taxon>
    </lineage>
</organism>